<organism evidence="13 14">
    <name type="scientific">Moniliophthora roreri</name>
    <name type="common">Frosty pod rot fungus</name>
    <name type="synonym">Monilia roreri</name>
    <dbReference type="NCBI Taxonomy" id="221103"/>
    <lineage>
        <taxon>Eukaryota</taxon>
        <taxon>Fungi</taxon>
        <taxon>Dikarya</taxon>
        <taxon>Basidiomycota</taxon>
        <taxon>Agaricomycotina</taxon>
        <taxon>Agaricomycetes</taxon>
        <taxon>Agaricomycetidae</taxon>
        <taxon>Agaricales</taxon>
        <taxon>Marasmiineae</taxon>
        <taxon>Marasmiaceae</taxon>
        <taxon>Moniliophthora</taxon>
    </lineage>
</organism>
<dbReference type="InterPro" id="IPR012132">
    <property type="entry name" value="GMC_OxRdtase"/>
</dbReference>
<evidence type="ECO:0000256" key="7">
    <source>
        <dbReference type="ARBA" id="ARBA00023180"/>
    </source>
</evidence>
<evidence type="ECO:0000256" key="6">
    <source>
        <dbReference type="ARBA" id="ARBA00023002"/>
    </source>
</evidence>
<feature type="domain" description="Glucose-methanol-choline oxidoreductase N-terminal" evidence="12">
    <location>
        <begin position="261"/>
        <end position="275"/>
    </location>
</feature>
<dbReference type="GO" id="GO:0016614">
    <property type="term" value="F:oxidoreductase activity, acting on CH-OH group of donors"/>
    <property type="evidence" value="ECO:0007669"/>
    <property type="project" value="InterPro"/>
</dbReference>
<dbReference type="AlphaFoldDB" id="A0A0W0F8F5"/>
<keyword evidence="4" id="KW-0732">Signal</keyword>
<dbReference type="EMBL" id="LATX01002217">
    <property type="protein sequence ID" value="KTB32529.1"/>
    <property type="molecule type" value="Genomic_DNA"/>
</dbReference>
<comment type="caution">
    <text evidence="13">The sequence shown here is derived from an EMBL/GenBank/DDBJ whole genome shotgun (WGS) entry which is preliminary data.</text>
</comment>
<evidence type="ECO:0000256" key="1">
    <source>
        <dbReference type="ARBA" id="ARBA00001974"/>
    </source>
</evidence>
<evidence type="ECO:0000313" key="13">
    <source>
        <dbReference type="EMBL" id="KTB32529.1"/>
    </source>
</evidence>
<dbReference type="InterPro" id="IPR000172">
    <property type="entry name" value="GMC_OxRdtase_N"/>
</dbReference>
<keyword evidence="3 10" id="KW-0285">Flavoprotein</keyword>
<dbReference type="InterPro" id="IPR036188">
    <property type="entry name" value="FAD/NAD-bd_sf"/>
</dbReference>
<proteinExistence type="inferred from homology"/>
<name>A0A0W0F8F5_MONRR</name>
<evidence type="ECO:0000256" key="2">
    <source>
        <dbReference type="ARBA" id="ARBA00010790"/>
    </source>
</evidence>
<dbReference type="SUPFAM" id="SSF54373">
    <property type="entry name" value="FAD-linked reductases, C-terminal domain"/>
    <property type="match status" value="1"/>
</dbReference>
<comment type="similarity">
    <text evidence="2 10">Belongs to the GMC oxidoreductase family.</text>
</comment>
<comment type="cofactor">
    <cofactor evidence="1 9">
        <name>FAD</name>
        <dbReference type="ChEBI" id="CHEBI:57692"/>
    </cofactor>
</comment>
<dbReference type="eggNOG" id="KOG1238">
    <property type="taxonomic scope" value="Eukaryota"/>
</dbReference>
<feature type="active site" description="Proton donor" evidence="8">
    <location>
        <position position="523"/>
    </location>
</feature>
<protein>
    <submittedName>
        <fullName evidence="13">Putative alcohol oxidase</fullName>
    </submittedName>
</protein>
<dbReference type="GO" id="GO:0050660">
    <property type="term" value="F:flavin adenine dinucleotide binding"/>
    <property type="evidence" value="ECO:0007669"/>
    <property type="project" value="InterPro"/>
</dbReference>
<dbReference type="Gene3D" id="4.10.450.10">
    <property type="entry name" value="Glucose Oxidase, domain 2"/>
    <property type="match status" value="1"/>
</dbReference>
<dbReference type="Pfam" id="PF05199">
    <property type="entry name" value="GMC_oxred_C"/>
    <property type="match status" value="1"/>
</dbReference>
<feature type="active site" description="Proton acceptor" evidence="8">
    <location>
        <position position="566"/>
    </location>
</feature>
<evidence type="ECO:0000256" key="9">
    <source>
        <dbReference type="PIRSR" id="PIRSR000137-2"/>
    </source>
</evidence>
<dbReference type="Pfam" id="PF00732">
    <property type="entry name" value="GMC_oxred_N"/>
    <property type="match status" value="1"/>
</dbReference>
<evidence type="ECO:0000256" key="5">
    <source>
        <dbReference type="ARBA" id="ARBA00022827"/>
    </source>
</evidence>
<dbReference type="Proteomes" id="UP000054988">
    <property type="component" value="Unassembled WGS sequence"/>
</dbReference>
<sequence length="588" mass="63769">MSTIFQRHVIPTDDHVMSVQILIRAVKVFIPGMIGQIGIGRIPPEWNWAYATVPQAHLNDRVLTVNAGKALGGSTVVNAMIFPRAKKEQYDVWGLLNNNSSWTWEGLLPFFKKSESFTVPTDFQIAHGVRYDPEFHGFDGTLKVGFPNYFFPQSLLWQNTSVGLGFPVATDLSNGEPHAVGPSPFSIDATNQTRCSAVCGYYTPFADRPNFTIITNATVTRILWAPNTDNSSLLKATGVEYIANGEKITLEVTEEVILSAGTIGSPKVLELSGVGNSTILTAAGVEPVLDLPTVGENLAAGQTPSPSIPFSQKIYFFETLSLHLNSLSFGTKTAQASSIGMYAAISKSLGIAAPLDVLSESRLNSLLTQAESNLSYYATQFSNGNPDLAKGIEAQHRLALSLYRENQQLCLEMNVDPGYVGPTPLENRPARNFTTINTILHAPLARGRSHISSSNYSAPPLVDPAYWAHPLDVAIHVAGIKLAKTMLKSPPLDSIYDGEFEPGVDSDEEIEQWLRGVLTSDNHEIGTLSMLPRELGGVVDTQLKVYGTNNVRVADASIIPFPVSAHISPTVYMVGERAADIIKKCRGA</sequence>
<feature type="domain" description="Glucose-methanol-choline oxidoreductase N-terminal" evidence="11">
    <location>
        <begin position="68"/>
        <end position="91"/>
    </location>
</feature>
<dbReference type="PROSITE" id="PS00624">
    <property type="entry name" value="GMC_OXRED_2"/>
    <property type="match status" value="1"/>
</dbReference>
<dbReference type="PANTHER" id="PTHR11552:SF201">
    <property type="entry name" value="GLUCOSE-METHANOL-CHOLINE OXIDOREDUCTASE N-TERMINAL DOMAIN-CONTAINING PROTEIN"/>
    <property type="match status" value="1"/>
</dbReference>
<evidence type="ECO:0000259" key="11">
    <source>
        <dbReference type="PROSITE" id="PS00623"/>
    </source>
</evidence>
<dbReference type="PANTHER" id="PTHR11552">
    <property type="entry name" value="GLUCOSE-METHANOL-CHOLINE GMC OXIDOREDUCTASE"/>
    <property type="match status" value="1"/>
</dbReference>
<reference evidence="13 14" key="1">
    <citation type="submission" date="2015-12" db="EMBL/GenBank/DDBJ databases">
        <title>Draft genome sequence of Moniliophthora roreri, the causal agent of frosty pod rot of cacao.</title>
        <authorList>
            <person name="Aime M.C."/>
            <person name="Diaz-Valderrama J.R."/>
            <person name="Kijpornyongpan T."/>
            <person name="Phillips-Mora W."/>
        </authorList>
    </citation>
    <scope>NUCLEOTIDE SEQUENCE [LARGE SCALE GENOMIC DNA]</scope>
    <source>
        <strain evidence="13 14">MCA 2952</strain>
    </source>
</reference>
<evidence type="ECO:0000256" key="4">
    <source>
        <dbReference type="ARBA" id="ARBA00022729"/>
    </source>
</evidence>
<dbReference type="Gene3D" id="3.30.560.10">
    <property type="entry name" value="Glucose Oxidase, domain 3"/>
    <property type="match status" value="1"/>
</dbReference>
<dbReference type="InterPro" id="IPR007867">
    <property type="entry name" value="GMC_OxRtase_C"/>
</dbReference>
<keyword evidence="7" id="KW-0325">Glycoprotein</keyword>
<accession>A0A0W0F8F5</accession>
<gene>
    <name evidence="13" type="ORF">WG66_14903</name>
</gene>
<feature type="binding site" evidence="9">
    <location>
        <position position="219"/>
    </location>
    <ligand>
        <name>FAD</name>
        <dbReference type="ChEBI" id="CHEBI:57692"/>
    </ligand>
</feature>
<dbReference type="PIRSF" id="PIRSF000137">
    <property type="entry name" value="Alcohol_oxidase"/>
    <property type="match status" value="1"/>
</dbReference>
<dbReference type="Gene3D" id="3.50.50.60">
    <property type="entry name" value="FAD/NAD(P)-binding domain"/>
    <property type="match status" value="1"/>
</dbReference>
<evidence type="ECO:0000256" key="8">
    <source>
        <dbReference type="PIRSR" id="PIRSR000137-1"/>
    </source>
</evidence>
<dbReference type="InterPro" id="IPR027424">
    <property type="entry name" value="Glucose_Oxidase_domain_2"/>
</dbReference>
<dbReference type="PROSITE" id="PS00623">
    <property type="entry name" value="GMC_OXRED_1"/>
    <property type="match status" value="1"/>
</dbReference>
<evidence type="ECO:0000256" key="3">
    <source>
        <dbReference type="ARBA" id="ARBA00022630"/>
    </source>
</evidence>
<evidence type="ECO:0000313" key="14">
    <source>
        <dbReference type="Proteomes" id="UP000054988"/>
    </source>
</evidence>
<dbReference type="SUPFAM" id="SSF51905">
    <property type="entry name" value="FAD/NAD(P)-binding domain"/>
    <property type="match status" value="1"/>
</dbReference>
<keyword evidence="6" id="KW-0560">Oxidoreductase</keyword>
<keyword evidence="5 9" id="KW-0274">FAD</keyword>
<evidence type="ECO:0000259" key="12">
    <source>
        <dbReference type="PROSITE" id="PS00624"/>
    </source>
</evidence>
<evidence type="ECO:0000256" key="10">
    <source>
        <dbReference type="RuleBase" id="RU003968"/>
    </source>
</evidence>